<evidence type="ECO:0000259" key="2">
    <source>
        <dbReference type="Pfam" id="PF00534"/>
    </source>
</evidence>
<dbReference type="RefSeq" id="WP_306850724.1">
    <property type="nucleotide sequence ID" value="NZ_JAUSSK010000004.1"/>
</dbReference>
<dbReference type="Proteomes" id="UP001237737">
    <property type="component" value="Unassembled WGS sequence"/>
</dbReference>
<comment type="caution">
    <text evidence="3">The sequence shown here is derived from an EMBL/GenBank/DDBJ whole genome shotgun (WGS) entry which is preliminary data.</text>
</comment>
<dbReference type="EMBL" id="JAUSSK010000004">
    <property type="protein sequence ID" value="MDQ0010617.1"/>
    <property type="molecule type" value="Genomic_DNA"/>
</dbReference>
<dbReference type="PANTHER" id="PTHR46401">
    <property type="entry name" value="GLYCOSYLTRANSFERASE WBBK-RELATED"/>
    <property type="match status" value="1"/>
</dbReference>
<proteinExistence type="predicted"/>
<evidence type="ECO:0000313" key="4">
    <source>
        <dbReference type="Proteomes" id="UP001237737"/>
    </source>
</evidence>
<dbReference type="InterPro" id="IPR001296">
    <property type="entry name" value="Glyco_trans_1"/>
</dbReference>
<sequence length="1149" mass="125386">MRVVIDLQACQSPSGRIRGVGRYCLSLTLAMARANRGHEVWVALNGTMAESVGVVRDLLEGAVPADRVVSWESLARTASTDPANYSRNLVAERLREHFLESLGADVILTASMVDGFFDSVVTSVPGRSRALQVGILFDLIPMVMPELYLVLDGVAPWYRTKIEHLRRCDLLLAISQAARDEAIELLGLDAGRIVNVSAAVGDDFRRIEPSLNPSAVGRRYGVSRPFVMYAGGFDPRKNLASLIAAYASLSPAVRSGHQLVFVGNLDKKERDELVAVRDASGLTDDELIFTGFVSDAELVRLYNACKLYVFPSLHEGFGLPALEAMACGAVVVGSSTTSLPEVIGAAEALFDPRDTASIAAKIMQGLTDEAFRDRMKRHAERHVTTFSWEASADMAWQAIESVVPASSSRTSPARNDETGERLALLAARPVSLADFEALNLGSSRGVDLFSSAAGQEVVGGSLPAGWRRRSLSTFDPRTAGDVLVQVSDDPGTVAVLQAVRGIPAQLWFVDASYGRVLERTRHDDERLLAAILYGAGGYRALGFIKQAGEAAFSSLPADAIARGDAAWSSFSEREKVNARAALIEEVAGIPGVAAWARDDVSRLAMAVAANAPVHRPARTLYVDVSHLVIEDAKTGIQRVVRNITAGLMAAPPEGFRVEPVYIRPDGVFRHAREWCARQFYDGASLPPDAPVEFRQGDIFVGLDLAAHLVPYLRDTYVRMRSRGVDVHFVVYDLLPLLRPDCFDENGLPTFRLWYEAIAELADGIICISRTVADEFKQWLGQAMPVRTRPLRIDWFHLGADLVPAAQADGAVGVLPFDLRGRPTFLMVGTIEPRKGHAQTLAAFETLWERGHDVNLVLIGKSGWRVESLVTRLRGHAQAGKRLFWLERADDSQLVAMYQTASALLAPSEGEGFGLPLIEAAQYERPIIARDLPVFKEVAGEHAFYFSGTDPEAMAAAVERWLELDRAGLAPPSAGMPWLTWSQSARQLASVAVSSHWYDSWTPCAARHFKASDYRATFTTGRLVRGERISERAPGVLYATPFIQLKAGDYELRVAGARQNGAGTAWLDVEAHGGAWRIGSSVLSEGEDLVAQLNICVHEDVDDLCIRVMVDGDAEVVFRDMDLVPVEEGDRRKFPELESTGFVVDNSESR</sequence>
<evidence type="ECO:0000256" key="1">
    <source>
        <dbReference type="ARBA" id="ARBA00022679"/>
    </source>
</evidence>
<dbReference type="PANTHER" id="PTHR46401:SF2">
    <property type="entry name" value="GLYCOSYLTRANSFERASE WBBK-RELATED"/>
    <property type="match status" value="1"/>
</dbReference>
<feature type="domain" description="Glycosyl transferase family 1" evidence="2">
    <location>
        <begin position="820"/>
        <end position="963"/>
    </location>
</feature>
<organism evidence="3 4">
    <name type="scientific">Luteibacter jiangsuensis</name>
    <dbReference type="NCBI Taxonomy" id="637577"/>
    <lineage>
        <taxon>Bacteria</taxon>
        <taxon>Pseudomonadati</taxon>
        <taxon>Pseudomonadota</taxon>
        <taxon>Gammaproteobacteria</taxon>
        <taxon>Lysobacterales</taxon>
        <taxon>Rhodanobacteraceae</taxon>
        <taxon>Luteibacter</taxon>
    </lineage>
</organism>
<reference evidence="3 4" key="1">
    <citation type="submission" date="2023-07" db="EMBL/GenBank/DDBJ databases">
        <title>Sorghum-associated microbial communities from plants grown in Nebraska, USA.</title>
        <authorList>
            <person name="Schachtman D."/>
        </authorList>
    </citation>
    <scope>NUCLEOTIDE SEQUENCE [LARGE SCALE GENOMIC DNA]</scope>
    <source>
        <strain evidence="3 4">CC60</strain>
    </source>
</reference>
<dbReference type="Gene3D" id="3.40.50.2000">
    <property type="entry name" value="Glycogen Phosphorylase B"/>
    <property type="match status" value="3"/>
</dbReference>
<dbReference type="CDD" id="cd03809">
    <property type="entry name" value="GT4_MtfB-like"/>
    <property type="match status" value="2"/>
</dbReference>
<gene>
    <name evidence="3" type="ORF">J2T07_002823</name>
</gene>
<protein>
    <submittedName>
        <fullName evidence="3">Glycosyltransferase involved in cell wall biosynthesis</fullName>
    </submittedName>
</protein>
<dbReference type="Pfam" id="PF00534">
    <property type="entry name" value="Glycos_transf_1"/>
    <property type="match status" value="2"/>
</dbReference>
<keyword evidence="4" id="KW-1185">Reference proteome</keyword>
<name>A0ABT9T326_9GAMM</name>
<feature type="domain" description="Glycosyl transferase family 1" evidence="2">
    <location>
        <begin position="224"/>
        <end position="381"/>
    </location>
</feature>
<keyword evidence="1" id="KW-0808">Transferase</keyword>
<dbReference type="SUPFAM" id="SSF53756">
    <property type="entry name" value="UDP-Glycosyltransferase/glycogen phosphorylase"/>
    <property type="match status" value="2"/>
</dbReference>
<accession>A0ABT9T326</accession>
<evidence type="ECO:0000313" key="3">
    <source>
        <dbReference type="EMBL" id="MDQ0010617.1"/>
    </source>
</evidence>